<comment type="caution">
    <text evidence="2">The sequence shown here is derived from an EMBL/GenBank/DDBJ whole genome shotgun (WGS) entry which is preliminary data.</text>
</comment>
<dbReference type="EMBL" id="POTW01000127">
    <property type="protein sequence ID" value="PZF79601.1"/>
    <property type="molecule type" value="Genomic_DNA"/>
</dbReference>
<accession>A0A2W2AWP3</accession>
<protein>
    <recommendedName>
        <fullName evidence="1">DUF5666 domain-containing protein</fullName>
    </recommendedName>
</protein>
<feature type="domain" description="DUF5666" evidence="1">
    <location>
        <begin position="5"/>
        <end position="78"/>
    </location>
</feature>
<proteinExistence type="predicted"/>
<dbReference type="AlphaFoldDB" id="A0A2W2AWP3"/>
<dbReference type="RefSeq" id="WP_199521750.1">
    <property type="nucleotide sequence ID" value="NZ_POTW01000127.1"/>
</dbReference>
<organism evidence="2 3">
    <name type="scientific">Jiangella anatolica</name>
    <dbReference type="NCBI Taxonomy" id="2670374"/>
    <lineage>
        <taxon>Bacteria</taxon>
        <taxon>Bacillati</taxon>
        <taxon>Actinomycetota</taxon>
        <taxon>Actinomycetes</taxon>
        <taxon>Jiangellales</taxon>
        <taxon>Jiangellaceae</taxon>
        <taxon>Jiangella</taxon>
    </lineage>
</organism>
<name>A0A2W2AWP3_9ACTN</name>
<keyword evidence="3" id="KW-1185">Reference proteome</keyword>
<feature type="non-terminal residue" evidence="2">
    <location>
        <position position="1"/>
    </location>
</feature>
<evidence type="ECO:0000313" key="2">
    <source>
        <dbReference type="EMBL" id="PZF79601.1"/>
    </source>
</evidence>
<gene>
    <name evidence="2" type="ORF">C1I92_30270</name>
</gene>
<evidence type="ECO:0000313" key="3">
    <source>
        <dbReference type="Proteomes" id="UP000248764"/>
    </source>
</evidence>
<evidence type="ECO:0000259" key="1">
    <source>
        <dbReference type="Pfam" id="PF18914"/>
    </source>
</evidence>
<reference evidence="2 3" key="1">
    <citation type="submission" date="2018-01" db="EMBL/GenBank/DDBJ databases">
        <title>Draft genome sequence of Jiangella sp. GTF31.</title>
        <authorList>
            <person name="Sahin N."/>
            <person name="Ay H."/>
            <person name="Saygin H."/>
        </authorList>
    </citation>
    <scope>NUCLEOTIDE SEQUENCE [LARGE SCALE GENOMIC DNA]</scope>
    <source>
        <strain evidence="2 3">GTF31</strain>
    </source>
</reference>
<dbReference type="Proteomes" id="UP000248764">
    <property type="component" value="Unassembled WGS sequence"/>
</dbReference>
<sequence>TATCGVVTSVTGDSFTVEALRPRRESADAEPGAVTVTTTAATTWTTQAAAGPEALVVGGCVLAIGEADSTGAVTAASIAVSPAVDGSCGGLGD</sequence>
<dbReference type="Pfam" id="PF18914">
    <property type="entry name" value="DUF5666"/>
    <property type="match status" value="1"/>
</dbReference>
<dbReference type="InterPro" id="IPR043724">
    <property type="entry name" value="DUF5666"/>
</dbReference>